<dbReference type="EMBL" id="VXBD01000647">
    <property type="protein sequence ID" value="NXN07008.1"/>
    <property type="molecule type" value="Genomic_DNA"/>
</dbReference>
<name>A0A7L1FYY5_9PICI</name>
<proteinExistence type="predicted"/>
<feature type="domain" description="Transducer of regulated CREB activity middle" evidence="2">
    <location>
        <begin position="27"/>
        <end position="55"/>
    </location>
</feature>
<evidence type="ECO:0000313" key="4">
    <source>
        <dbReference type="Proteomes" id="UP000557230"/>
    </source>
</evidence>
<dbReference type="Pfam" id="PF12885">
    <property type="entry name" value="TORC_M"/>
    <property type="match status" value="2"/>
</dbReference>
<organism evidence="3 4">
    <name type="scientific">Indicator maculatus</name>
    <name type="common">spotted honeyguide</name>
    <dbReference type="NCBI Taxonomy" id="545262"/>
    <lineage>
        <taxon>Eukaryota</taxon>
        <taxon>Metazoa</taxon>
        <taxon>Chordata</taxon>
        <taxon>Craniata</taxon>
        <taxon>Vertebrata</taxon>
        <taxon>Euteleostomi</taxon>
        <taxon>Archelosauria</taxon>
        <taxon>Archosauria</taxon>
        <taxon>Dinosauria</taxon>
        <taxon>Saurischia</taxon>
        <taxon>Theropoda</taxon>
        <taxon>Coelurosauria</taxon>
        <taxon>Aves</taxon>
        <taxon>Neognathae</taxon>
        <taxon>Neoaves</taxon>
        <taxon>Telluraves</taxon>
        <taxon>Coraciimorphae</taxon>
        <taxon>Piciformes</taxon>
        <taxon>Indicatoridae</taxon>
        <taxon>Indicator</taxon>
    </lineage>
</organism>
<dbReference type="GO" id="GO:0005634">
    <property type="term" value="C:nucleus"/>
    <property type="evidence" value="ECO:0007669"/>
    <property type="project" value="InterPro"/>
</dbReference>
<dbReference type="GO" id="GO:0045944">
    <property type="term" value="P:positive regulation of transcription by RNA polymerase II"/>
    <property type="evidence" value="ECO:0007669"/>
    <property type="project" value="TreeGrafter"/>
</dbReference>
<dbReference type="Proteomes" id="UP000557230">
    <property type="component" value="Unassembled WGS sequence"/>
</dbReference>
<dbReference type="PANTHER" id="PTHR13589">
    <property type="entry name" value="CREB-REGULATED TRANSCRIPTION COACTIVATOR"/>
    <property type="match status" value="1"/>
</dbReference>
<gene>
    <name evidence="3" type="primary">Crtc2</name>
    <name evidence="3" type="ORF">INDMAC_R03595</name>
</gene>
<dbReference type="InterPro" id="IPR024784">
    <property type="entry name" value="TORC_M"/>
</dbReference>
<accession>A0A7L1FYY5</accession>
<dbReference type="PANTHER" id="PTHR13589:SF6">
    <property type="entry name" value="CREB-REGULATED TRANSCRIPTION COACTIVATOR 2"/>
    <property type="match status" value="1"/>
</dbReference>
<evidence type="ECO:0000259" key="2">
    <source>
        <dbReference type="Pfam" id="PF12885"/>
    </source>
</evidence>
<feature type="domain" description="Transducer of regulated CREB activity middle" evidence="2">
    <location>
        <begin position="112"/>
        <end position="184"/>
    </location>
</feature>
<sequence>ALNESHIDSSPYGPTYLSPPPEPSWRRTNPDSALHPSVMNPPPQDAYLGPGQGVPAPGRRGGERPPPRSRDPHSPSTPAALCTGVMQQLPSWLLSPGAAAFPHRVWLSLFPSPSIFPSPDQPASIPLIPSALNTGGSLPDLTNLHFPSPLPTPLDPDESPYPSLSGGNSTSNLANTMTHLGISGGM</sequence>
<reference evidence="3 4" key="1">
    <citation type="submission" date="2019-09" db="EMBL/GenBank/DDBJ databases">
        <title>Bird 10,000 Genomes (B10K) Project - Family phase.</title>
        <authorList>
            <person name="Zhang G."/>
        </authorList>
    </citation>
    <scope>NUCLEOTIDE SEQUENCE [LARGE SCALE GENOMIC DNA]</scope>
    <source>
        <strain evidence="3">B10K-DU-001-78</strain>
        <tissue evidence="3">Muscle</tissue>
    </source>
</reference>
<evidence type="ECO:0000256" key="1">
    <source>
        <dbReference type="SAM" id="MobiDB-lite"/>
    </source>
</evidence>
<feature type="region of interest" description="Disordered" evidence="1">
    <location>
        <begin position="148"/>
        <end position="173"/>
    </location>
</feature>
<feature type="non-terminal residue" evidence="3">
    <location>
        <position position="186"/>
    </location>
</feature>
<protein>
    <submittedName>
        <fullName evidence="3">CRTC2 protein</fullName>
    </submittedName>
</protein>
<comment type="caution">
    <text evidence="3">The sequence shown here is derived from an EMBL/GenBank/DDBJ whole genome shotgun (WGS) entry which is preliminary data.</text>
</comment>
<dbReference type="GO" id="GO:0008140">
    <property type="term" value="F:cAMP response element binding protein binding"/>
    <property type="evidence" value="ECO:0007669"/>
    <property type="project" value="TreeGrafter"/>
</dbReference>
<dbReference type="AlphaFoldDB" id="A0A7L1FYY5"/>
<keyword evidence="4" id="KW-1185">Reference proteome</keyword>
<feature type="compositionally biased region" description="Basic and acidic residues" evidence="1">
    <location>
        <begin position="60"/>
        <end position="73"/>
    </location>
</feature>
<feature type="non-terminal residue" evidence="3">
    <location>
        <position position="1"/>
    </location>
</feature>
<evidence type="ECO:0000313" key="3">
    <source>
        <dbReference type="EMBL" id="NXN07008.1"/>
    </source>
</evidence>
<feature type="region of interest" description="Disordered" evidence="1">
    <location>
        <begin position="1"/>
        <end position="80"/>
    </location>
</feature>
<dbReference type="OrthoDB" id="8947034at2759"/>
<dbReference type="GO" id="GO:0005737">
    <property type="term" value="C:cytoplasm"/>
    <property type="evidence" value="ECO:0007669"/>
    <property type="project" value="InterPro"/>
</dbReference>
<dbReference type="InterPro" id="IPR024786">
    <property type="entry name" value="TORC"/>
</dbReference>